<evidence type="ECO:0000256" key="5">
    <source>
        <dbReference type="ARBA" id="ARBA00023211"/>
    </source>
</evidence>
<dbReference type="InterPro" id="IPR036005">
    <property type="entry name" value="Creatinase/aminopeptidase-like"/>
</dbReference>
<name>A0A0F9SD97_9ZZZZ</name>
<dbReference type="GO" id="GO:0005829">
    <property type="term" value="C:cytosol"/>
    <property type="evidence" value="ECO:0007669"/>
    <property type="project" value="TreeGrafter"/>
</dbReference>
<dbReference type="Pfam" id="PF00557">
    <property type="entry name" value="Peptidase_M24"/>
    <property type="match status" value="1"/>
</dbReference>
<dbReference type="InterPro" id="IPR007865">
    <property type="entry name" value="Aminopep_P_N"/>
</dbReference>
<dbReference type="PANTHER" id="PTHR43226:SF4">
    <property type="entry name" value="XAA-PRO AMINOPEPTIDASE 3"/>
    <property type="match status" value="1"/>
</dbReference>
<sequence>MFKAQTYLNRRHNLRTRIDSGIALFMGNDESPMNYADNTYHFRQDSSFLYYFGLNTAGLSGIVDVDEGKDYIFGNDLTVEDFVWMGYQPSLKEQAQKVGIENTRSIPDLEKFLKEAVAKGREIHLVPQYRAENKIKLFNWIGIKLNETQDAASVELIKAVVAQREIKSDEELLEIEKGVNTTVDMHVAAMQMVQPGIMESEIAAKVLEIAVKAGGNISFPIIATIHGETLHNHYHGNKLKDGDMLLLDCGAETALGYAGDLSSTMPAAATFSERQKEIYNIVLASHNASIEMLAPGLPFKNIYYESCRVIVEGLKDLDLMKGNAEEAVQLGAHAMFFPCGVGHQMGLDVHDMENLGEVYVGYDGKPKSTQFGIKSLRLAKPLVPGLVLTIEPGIYFVPSLIDMWKAEKRFADFINYDKLETYKDFGGIRNEEDFVITADGYRLIGKQKPKTIEDVEKQKNLGV</sequence>
<dbReference type="GO" id="GO:0006508">
    <property type="term" value="P:proteolysis"/>
    <property type="evidence" value="ECO:0007669"/>
    <property type="project" value="TreeGrafter"/>
</dbReference>
<dbReference type="Gene3D" id="3.40.350.10">
    <property type="entry name" value="Creatinase/prolidase N-terminal domain"/>
    <property type="match status" value="1"/>
</dbReference>
<dbReference type="EMBL" id="LAZR01002644">
    <property type="protein sequence ID" value="KKN27358.1"/>
    <property type="molecule type" value="Genomic_DNA"/>
</dbReference>
<comment type="similarity">
    <text evidence="2">Belongs to the peptidase M24B family.</text>
</comment>
<dbReference type="InterPro" id="IPR029149">
    <property type="entry name" value="Creatin/AminoP/Spt16_N"/>
</dbReference>
<dbReference type="InterPro" id="IPR000994">
    <property type="entry name" value="Pept_M24"/>
</dbReference>
<dbReference type="Pfam" id="PF05195">
    <property type="entry name" value="AMP_N"/>
    <property type="match status" value="1"/>
</dbReference>
<organism evidence="7">
    <name type="scientific">marine sediment metagenome</name>
    <dbReference type="NCBI Taxonomy" id="412755"/>
    <lineage>
        <taxon>unclassified sequences</taxon>
        <taxon>metagenomes</taxon>
        <taxon>ecological metagenomes</taxon>
    </lineage>
</organism>
<dbReference type="GO" id="GO:0030145">
    <property type="term" value="F:manganese ion binding"/>
    <property type="evidence" value="ECO:0007669"/>
    <property type="project" value="InterPro"/>
</dbReference>
<dbReference type="GO" id="GO:0070006">
    <property type="term" value="F:metalloaminopeptidase activity"/>
    <property type="evidence" value="ECO:0007669"/>
    <property type="project" value="InterPro"/>
</dbReference>
<evidence type="ECO:0000256" key="2">
    <source>
        <dbReference type="ARBA" id="ARBA00008766"/>
    </source>
</evidence>
<reference evidence="7" key="1">
    <citation type="journal article" date="2015" name="Nature">
        <title>Complex archaea that bridge the gap between prokaryotes and eukaryotes.</title>
        <authorList>
            <person name="Spang A."/>
            <person name="Saw J.H."/>
            <person name="Jorgensen S.L."/>
            <person name="Zaremba-Niedzwiedzka K."/>
            <person name="Martijn J."/>
            <person name="Lind A.E."/>
            <person name="van Eijk R."/>
            <person name="Schleper C."/>
            <person name="Guy L."/>
            <person name="Ettema T.J."/>
        </authorList>
    </citation>
    <scope>NUCLEOTIDE SEQUENCE</scope>
</reference>
<comment type="caution">
    <text evidence="7">The sequence shown here is derived from an EMBL/GenBank/DDBJ whole genome shotgun (WGS) entry which is preliminary data.</text>
</comment>
<evidence type="ECO:0000256" key="1">
    <source>
        <dbReference type="ARBA" id="ARBA00001936"/>
    </source>
</evidence>
<dbReference type="InterPro" id="IPR052433">
    <property type="entry name" value="X-Pro_dipept-like"/>
</dbReference>
<dbReference type="SUPFAM" id="SSF53092">
    <property type="entry name" value="Creatinase/prolidase N-terminal domain"/>
    <property type="match status" value="1"/>
</dbReference>
<dbReference type="SMART" id="SM01011">
    <property type="entry name" value="AMP_N"/>
    <property type="match status" value="1"/>
</dbReference>
<dbReference type="Gene3D" id="3.90.230.10">
    <property type="entry name" value="Creatinase/methionine aminopeptidase superfamily"/>
    <property type="match status" value="1"/>
</dbReference>
<dbReference type="SUPFAM" id="SSF55920">
    <property type="entry name" value="Creatinase/aminopeptidase"/>
    <property type="match status" value="1"/>
</dbReference>
<feature type="domain" description="Aminopeptidase P N-terminal" evidence="6">
    <location>
        <begin position="2"/>
        <end position="134"/>
    </location>
</feature>
<accession>A0A0F9SD97</accession>
<evidence type="ECO:0000313" key="7">
    <source>
        <dbReference type="EMBL" id="KKN27358.1"/>
    </source>
</evidence>
<keyword evidence="3" id="KW-0479">Metal-binding</keyword>
<protein>
    <recommendedName>
        <fullName evidence="6">Aminopeptidase P N-terminal domain-containing protein</fullName>
    </recommendedName>
</protein>
<evidence type="ECO:0000256" key="3">
    <source>
        <dbReference type="ARBA" id="ARBA00022723"/>
    </source>
</evidence>
<proteinExistence type="inferred from homology"/>
<evidence type="ECO:0000259" key="6">
    <source>
        <dbReference type="SMART" id="SM01011"/>
    </source>
</evidence>
<keyword evidence="4" id="KW-0378">Hydrolase</keyword>
<evidence type="ECO:0000256" key="4">
    <source>
        <dbReference type="ARBA" id="ARBA00022801"/>
    </source>
</evidence>
<keyword evidence="5" id="KW-0464">Manganese</keyword>
<comment type="cofactor">
    <cofactor evidence="1">
        <name>Mn(2+)</name>
        <dbReference type="ChEBI" id="CHEBI:29035"/>
    </cofactor>
</comment>
<gene>
    <name evidence="7" type="ORF">LCGC14_0865400</name>
</gene>
<dbReference type="AlphaFoldDB" id="A0A0F9SD97"/>
<dbReference type="PANTHER" id="PTHR43226">
    <property type="entry name" value="XAA-PRO AMINOPEPTIDASE 3"/>
    <property type="match status" value="1"/>
</dbReference>